<reference evidence="2" key="1">
    <citation type="submission" date="2021-08" db="EMBL/GenBank/DDBJ databases">
        <title>Flavobacterium sp. strain CC-SYL302.</title>
        <authorList>
            <person name="Lin S.-Y."/>
            <person name="Lee T.-H."/>
            <person name="Young C.-C."/>
        </authorList>
    </citation>
    <scope>NUCLEOTIDE SEQUENCE</scope>
    <source>
        <strain evidence="2">CC-SYL302</strain>
    </source>
</reference>
<feature type="signal peptide" evidence="1">
    <location>
        <begin position="1"/>
        <end position="19"/>
    </location>
</feature>
<keyword evidence="3" id="KW-1185">Reference proteome</keyword>
<dbReference type="Proteomes" id="UP001163328">
    <property type="component" value="Chromosome"/>
</dbReference>
<evidence type="ECO:0000313" key="3">
    <source>
        <dbReference type="Proteomes" id="UP001163328"/>
    </source>
</evidence>
<evidence type="ECO:0000313" key="2">
    <source>
        <dbReference type="EMBL" id="UYW02355.1"/>
    </source>
</evidence>
<name>A0ABY6M3D6_9FLAO</name>
<gene>
    <name evidence="2" type="ORF">K5I29_05510</name>
</gene>
<proteinExistence type="predicted"/>
<feature type="chain" id="PRO_5046329694" evidence="1">
    <location>
        <begin position="20"/>
        <end position="182"/>
    </location>
</feature>
<dbReference type="EMBL" id="CP081495">
    <property type="protein sequence ID" value="UYW02355.1"/>
    <property type="molecule type" value="Genomic_DNA"/>
</dbReference>
<evidence type="ECO:0000256" key="1">
    <source>
        <dbReference type="SAM" id="SignalP"/>
    </source>
</evidence>
<protein>
    <submittedName>
        <fullName evidence="2">Uncharacterized protein</fullName>
    </submittedName>
</protein>
<organism evidence="2 3">
    <name type="scientific">Flavobacterium agricola</name>
    <dbReference type="NCBI Taxonomy" id="2870839"/>
    <lineage>
        <taxon>Bacteria</taxon>
        <taxon>Pseudomonadati</taxon>
        <taxon>Bacteroidota</taxon>
        <taxon>Flavobacteriia</taxon>
        <taxon>Flavobacteriales</taxon>
        <taxon>Flavobacteriaceae</taxon>
        <taxon>Flavobacterium</taxon>
    </lineage>
</organism>
<dbReference type="RefSeq" id="WP_264434902.1">
    <property type="nucleotide sequence ID" value="NZ_CP081495.1"/>
</dbReference>
<keyword evidence="1" id="KW-0732">Signal</keyword>
<sequence>MKYSLIVLISIFSYLSASAQIGIGKLVTNESVILDFDDKQGDNLKGIVLPIANIDAASVNYVDGSLLVDRQDKKVKVLVGGQWLSLTDEGSFDEVLVQGVVATTPALFMDGVENPANKIILGDQSSTAPGVVVLESETKALVLPKVASPHKTMEKPVAGTICYDTDNKMIAIFDGVVWSHWK</sequence>
<accession>A0ABY6M3D6</accession>